<dbReference type="Proteomes" id="UP000182350">
    <property type="component" value="Unassembled WGS sequence"/>
</dbReference>
<dbReference type="OrthoDB" id="5296987at2"/>
<protein>
    <recommendedName>
        <fullName evidence="3">Fe-S protein</fullName>
    </recommendedName>
</protein>
<dbReference type="PANTHER" id="PTHR35175:SF1">
    <property type="entry name" value="OXIDOREDUCTASE"/>
    <property type="match status" value="1"/>
</dbReference>
<organism evidence="1 2">
    <name type="scientific">Marinospirillum alkaliphilum DSM 21637</name>
    <dbReference type="NCBI Taxonomy" id="1122209"/>
    <lineage>
        <taxon>Bacteria</taxon>
        <taxon>Pseudomonadati</taxon>
        <taxon>Pseudomonadota</taxon>
        <taxon>Gammaproteobacteria</taxon>
        <taxon>Oceanospirillales</taxon>
        <taxon>Oceanospirillaceae</taxon>
        <taxon>Marinospirillum</taxon>
    </lineage>
</organism>
<dbReference type="EMBL" id="FPJW01000009">
    <property type="protein sequence ID" value="SFX65468.1"/>
    <property type="molecule type" value="Genomic_DNA"/>
</dbReference>
<accession>A0A1K1YVS9</accession>
<gene>
    <name evidence="1" type="ORF">SAMN02745752_02382</name>
</gene>
<name>A0A1K1YVS9_9GAMM</name>
<dbReference type="PANTHER" id="PTHR35175">
    <property type="entry name" value="DUF1289 DOMAIN-CONTAINING PROTEIN"/>
    <property type="match status" value="1"/>
</dbReference>
<evidence type="ECO:0000313" key="1">
    <source>
        <dbReference type="EMBL" id="SFX65468.1"/>
    </source>
</evidence>
<dbReference type="InterPro" id="IPR010710">
    <property type="entry name" value="DUF1289"/>
</dbReference>
<evidence type="ECO:0008006" key="3">
    <source>
        <dbReference type="Google" id="ProtNLM"/>
    </source>
</evidence>
<sequence>MNQVECPAGLYTSLMEALLKSPCVGFCSTTFGDPICRGCKRTIREVDQWNTLTGGEQRQVWQRLWQQTTEVVCRYLAVKDSTLLRQQLQRFAVRHHLGAPPEVWALDLLRAGSEQIRDLSAYGLELLPSWKRLTPAELFNRINAQLWLEAAQAARDSHPDNDQS</sequence>
<reference evidence="1 2" key="1">
    <citation type="submission" date="2016-11" db="EMBL/GenBank/DDBJ databases">
        <authorList>
            <person name="Jaros S."/>
            <person name="Januszkiewicz K."/>
            <person name="Wedrychowicz H."/>
        </authorList>
    </citation>
    <scope>NUCLEOTIDE SEQUENCE [LARGE SCALE GENOMIC DNA]</scope>
    <source>
        <strain evidence="1 2">DSM 21637</strain>
    </source>
</reference>
<evidence type="ECO:0000313" key="2">
    <source>
        <dbReference type="Proteomes" id="UP000182350"/>
    </source>
</evidence>
<proteinExistence type="predicted"/>
<dbReference type="Pfam" id="PF06945">
    <property type="entry name" value="DUF1289"/>
    <property type="match status" value="1"/>
</dbReference>
<dbReference type="STRING" id="1122209.SAMN02745752_02382"/>
<keyword evidence="2" id="KW-1185">Reference proteome</keyword>
<dbReference type="AlphaFoldDB" id="A0A1K1YVS9"/>